<protein>
    <recommendedName>
        <fullName evidence="4">Methyl-accepting transducer domain-containing protein</fullName>
    </recommendedName>
</protein>
<evidence type="ECO:0000259" key="4">
    <source>
        <dbReference type="PROSITE" id="PS50111"/>
    </source>
</evidence>
<dbReference type="Proteomes" id="UP000477911">
    <property type="component" value="Unassembled WGS sequence"/>
</dbReference>
<sequence length="445" mass="47662">MTVDLQALLGRIRMDQAAQEVLRSASAALMPRMRDILSDQHRMIQDAPELRGLFRDSAHLESVVASQIGHWRTLFDGPVDDAFAERAMRIGRLHFGAGLRPESYVASYAMTLSNMHAALLASRARFGHVRLAEAERLVSVTTRAAFLDQLLALEGYFQAQQEDFSRRLGQLGNVFSSQVGAVSSEVRQSVEQLSGVADSMNQGTRRAMPQVGAAVSAAGSSAQMILSVSAAAEELSSSIKQISEKVSEADRISMAAADKADHTDGLMQSLRVSGDEIGGVVELISDIASQTNLLAINASVEAARAGEAGKGFAVVAGEVKQLSMRISEATADITRRIEQMHTDILEAVGAIQDVSTTIRQMAEISSLIAVSIQQQKVATDDIARNAEATASGTDDMTRNVESVGAVMQQTEADSQTVMMAARGLKAQSETLQQQIRNFVEGIQAA</sequence>
<dbReference type="Pfam" id="PF00015">
    <property type="entry name" value="MCPsignal"/>
    <property type="match status" value="1"/>
</dbReference>
<evidence type="ECO:0000313" key="6">
    <source>
        <dbReference type="Proteomes" id="UP000477911"/>
    </source>
</evidence>
<dbReference type="Gene3D" id="1.10.287.950">
    <property type="entry name" value="Methyl-accepting chemotaxis protein"/>
    <property type="match status" value="1"/>
</dbReference>
<name>A0A6L7G8C6_9RHOB</name>
<dbReference type="Gene3D" id="1.10.490.10">
    <property type="entry name" value="Globins"/>
    <property type="match status" value="1"/>
</dbReference>
<dbReference type="InterPro" id="IPR044398">
    <property type="entry name" value="Globin-sensor_dom"/>
</dbReference>
<proteinExistence type="inferred from homology"/>
<dbReference type="GO" id="GO:0006935">
    <property type="term" value="P:chemotaxis"/>
    <property type="evidence" value="ECO:0007669"/>
    <property type="project" value="InterPro"/>
</dbReference>
<dbReference type="PROSITE" id="PS50111">
    <property type="entry name" value="CHEMOTAXIS_TRANSDUC_2"/>
    <property type="match status" value="1"/>
</dbReference>
<dbReference type="AlphaFoldDB" id="A0A6L7G8C6"/>
<dbReference type="EMBL" id="WUMU01000029">
    <property type="protein sequence ID" value="MXN20494.1"/>
    <property type="molecule type" value="Genomic_DNA"/>
</dbReference>
<dbReference type="PRINTS" id="PR00260">
    <property type="entry name" value="CHEMTRNSDUCR"/>
</dbReference>
<feature type="domain" description="Methyl-accepting transducer" evidence="4">
    <location>
        <begin position="189"/>
        <end position="411"/>
    </location>
</feature>
<dbReference type="InterPro" id="IPR004090">
    <property type="entry name" value="Chemotax_Me-accpt_rcpt"/>
</dbReference>
<dbReference type="SUPFAM" id="SSF46458">
    <property type="entry name" value="Globin-like"/>
    <property type="match status" value="1"/>
</dbReference>
<evidence type="ECO:0000256" key="1">
    <source>
        <dbReference type="ARBA" id="ARBA00023224"/>
    </source>
</evidence>
<keyword evidence="6" id="KW-1185">Reference proteome</keyword>
<dbReference type="Pfam" id="PF11563">
    <property type="entry name" value="Protoglobin"/>
    <property type="match status" value="1"/>
</dbReference>
<accession>A0A6L7G8C6</accession>
<dbReference type="PANTHER" id="PTHR32089">
    <property type="entry name" value="METHYL-ACCEPTING CHEMOTAXIS PROTEIN MCPB"/>
    <property type="match status" value="1"/>
</dbReference>
<dbReference type="GO" id="GO:0004888">
    <property type="term" value="F:transmembrane signaling receptor activity"/>
    <property type="evidence" value="ECO:0007669"/>
    <property type="project" value="InterPro"/>
</dbReference>
<dbReference type="InterPro" id="IPR012292">
    <property type="entry name" value="Globin/Proto"/>
</dbReference>
<dbReference type="PANTHER" id="PTHR32089:SF112">
    <property type="entry name" value="LYSOZYME-LIKE PROTEIN-RELATED"/>
    <property type="match status" value="1"/>
</dbReference>
<evidence type="ECO:0000256" key="2">
    <source>
        <dbReference type="ARBA" id="ARBA00029447"/>
    </source>
</evidence>
<dbReference type="SMART" id="SM00283">
    <property type="entry name" value="MA"/>
    <property type="match status" value="1"/>
</dbReference>
<dbReference type="GO" id="GO:0016020">
    <property type="term" value="C:membrane"/>
    <property type="evidence" value="ECO:0007669"/>
    <property type="project" value="InterPro"/>
</dbReference>
<dbReference type="InterPro" id="IPR009050">
    <property type="entry name" value="Globin-like_sf"/>
</dbReference>
<dbReference type="GO" id="GO:0019825">
    <property type="term" value="F:oxygen binding"/>
    <property type="evidence" value="ECO:0007669"/>
    <property type="project" value="InterPro"/>
</dbReference>
<gene>
    <name evidence="5" type="ORF">GR170_21880</name>
</gene>
<dbReference type="InterPro" id="IPR004089">
    <property type="entry name" value="MCPsignal_dom"/>
</dbReference>
<evidence type="ECO:0000256" key="3">
    <source>
        <dbReference type="PROSITE-ProRule" id="PRU00284"/>
    </source>
</evidence>
<dbReference type="CDD" id="cd01068">
    <property type="entry name" value="globin_sensor"/>
    <property type="match status" value="1"/>
</dbReference>
<organism evidence="5 6">
    <name type="scientific">Pseudooceanicola albus</name>
    <dbReference type="NCBI Taxonomy" id="2692189"/>
    <lineage>
        <taxon>Bacteria</taxon>
        <taxon>Pseudomonadati</taxon>
        <taxon>Pseudomonadota</taxon>
        <taxon>Alphaproteobacteria</taxon>
        <taxon>Rhodobacterales</taxon>
        <taxon>Paracoccaceae</taxon>
        <taxon>Pseudooceanicola</taxon>
    </lineage>
</organism>
<dbReference type="RefSeq" id="WP_160896616.1">
    <property type="nucleotide sequence ID" value="NZ_WUMU01000029.1"/>
</dbReference>
<reference evidence="5 6" key="1">
    <citation type="submission" date="2019-12" db="EMBL/GenBank/DDBJ databases">
        <authorList>
            <person name="Li M."/>
        </authorList>
    </citation>
    <scope>NUCLEOTIDE SEQUENCE [LARGE SCALE GENOMIC DNA]</scope>
    <source>
        <strain evidence="5 6">GBMRC 2024</strain>
    </source>
</reference>
<evidence type="ECO:0000313" key="5">
    <source>
        <dbReference type="EMBL" id="MXN20494.1"/>
    </source>
</evidence>
<dbReference type="SUPFAM" id="SSF58104">
    <property type="entry name" value="Methyl-accepting chemotaxis protein (MCP) signaling domain"/>
    <property type="match status" value="1"/>
</dbReference>
<comment type="similarity">
    <text evidence="2">Belongs to the methyl-accepting chemotaxis (MCP) protein family.</text>
</comment>
<keyword evidence="1 3" id="KW-0807">Transducer</keyword>
<dbReference type="InterPro" id="IPR039379">
    <property type="entry name" value="Protoglobin_sensor_dom"/>
</dbReference>
<dbReference type="GO" id="GO:0020037">
    <property type="term" value="F:heme binding"/>
    <property type="evidence" value="ECO:0007669"/>
    <property type="project" value="InterPro"/>
</dbReference>
<comment type="caution">
    <text evidence="5">The sequence shown here is derived from an EMBL/GenBank/DDBJ whole genome shotgun (WGS) entry which is preliminary data.</text>
</comment>
<dbReference type="GO" id="GO:0007165">
    <property type="term" value="P:signal transduction"/>
    <property type="evidence" value="ECO:0007669"/>
    <property type="project" value="UniProtKB-KW"/>
</dbReference>